<dbReference type="AlphaFoldDB" id="A0A8J5JJH7"/>
<protein>
    <submittedName>
        <fullName evidence="2">Putative rRNA methyltransferase 1-like 2</fullName>
    </submittedName>
</protein>
<dbReference type="EMBL" id="JAHLQT010035183">
    <property type="protein sequence ID" value="KAG7158416.1"/>
    <property type="molecule type" value="Genomic_DNA"/>
</dbReference>
<keyword evidence="2" id="KW-0489">Methyltransferase</keyword>
<name>A0A8J5JJH7_HOMAM</name>
<dbReference type="Proteomes" id="UP000747542">
    <property type="component" value="Unassembled WGS sequence"/>
</dbReference>
<feature type="region of interest" description="Disordered" evidence="1">
    <location>
        <begin position="109"/>
        <end position="184"/>
    </location>
</feature>
<feature type="compositionally biased region" description="Basic and acidic residues" evidence="1">
    <location>
        <begin position="251"/>
        <end position="287"/>
    </location>
</feature>
<feature type="compositionally biased region" description="Basic and acidic residues" evidence="1">
    <location>
        <begin position="143"/>
        <end position="184"/>
    </location>
</feature>
<dbReference type="GO" id="GO:0008168">
    <property type="term" value="F:methyltransferase activity"/>
    <property type="evidence" value="ECO:0007669"/>
    <property type="project" value="UniProtKB-KW"/>
</dbReference>
<comment type="caution">
    <text evidence="2">The sequence shown here is derived from an EMBL/GenBank/DDBJ whole genome shotgun (WGS) entry which is preliminary data.</text>
</comment>
<reference evidence="2" key="1">
    <citation type="journal article" date="2021" name="Sci. Adv.">
        <title>The American lobster genome reveals insights on longevity, neural, and immune adaptations.</title>
        <authorList>
            <person name="Polinski J.M."/>
            <person name="Zimin A.V."/>
            <person name="Clark K.F."/>
            <person name="Kohn A.B."/>
            <person name="Sadowski N."/>
            <person name="Timp W."/>
            <person name="Ptitsyn A."/>
            <person name="Khanna P."/>
            <person name="Romanova D.Y."/>
            <person name="Williams P."/>
            <person name="Greenwood S.J."/>
            <person name="Moroz L.L."/>
            <person name="Walt D.R."/>
            <person name="Bodnar A.G."/>
        </authorList>
    </citation>
    <scope>NUCLEOTIDE SEQUENCE</scope>
    <source>
        <strain evidence="2">GMGI-L3</strain>
    </source>
</reference>
<proteinExistence type="predicted"/>
<evidence type="ECO:0000256" key="1">
    <source>
        <dbReference type="SAM" id="MobiDB-lite"/>
    </source>
</evidence>
<sequence length="334" mass="37817">MPRRWCVPVLCPGSRKDAGSTTCPGGAHAKLEGPSSLQVVVCPYVSNPTPCLRDKGHVRTMKAASRASWSEIFLTCWMCSPAPPGPGAASIPLIWTSDDDDEANISKYFDYLNDDDPGSGSASRRKKKKKSQGKENQQGSDNQGKENQDKDNKAKEKQENEKSSSERTSRKENYEKDMRHIERHLSMKKTIRKKMMRDLQQAFVEDPGEFQQDPNIMAPEKKNNIDIRNLTFSKSRLSKSEHNFLDMLKDETAKEKEKKERKGILGYRDFMKNNKNKESQDVLKDDDSGNGSPSREAPKNAVSKEDLIDTKDTPKEEKKIGFWKKLTGKGKSKR</sequence>
<evidence type="ECO:0000313" key="2">
    <source>
        <dbReference type="EMBL" id="KAG7158416.1"/>
    </source>
</evidence>
<accession>A0A8J5JJH7</accession>
<evidence type="ECO:0000313" key="3">
    <source>
        <dbReference type="Proteomes" id="UP000747542"/>
    </source>
</evidence>
<feature type="compositionally biased region" description="Basic and acidic residues" evidence="1">
    <location>
        <begin position="296"/>
        <end position="314"/>
    </location>
</feature>
<gene>
    <name evidence="2" type="primary">MRM1-L2</name>
    <name evidence="2" type="ORF">Hamer_G022577</name>
</gene>
<feature type="region of interest" description="Disordered" evidence="1">
    <location>
        <begin position="251"/>
        <end position="314"/>
    </location>
</feature>
<keyword evidence="2" id="KW-0808">Transferase</keyword>
<keyword evidence="3" id="KW-1185">Reference proteome</keyword>
<dbReference type="GO" id="GO:0032259">
    <property type="term" value="P:methylation"/>
    <property type="evidence" value="ECO:0007669"/>
    <property type="project" value="UniProtKB-KW"/>
</dbReference>
<organism evidence="2 3">
    <name type="scientific">Homarus americanus</name>
    <name type="common">American lobster</name>
    <dbReference type="NCBI Taxonomy" id="6706"/>
    <lineage>
        <taxon>Eukaryota</taxon>
        <taxon>Metazoa</taxon>
        <taxon>Ecdysozoa</taxon>
        <taxon>Arthropoda</taxon>
        <taxon>Crustacea</taxon>
        <taxon>Multicrustacea</taxon>
        <taxon>Malacostraca</taxon>
        <taxon>Eumalacostraca</taxon>
        <taxon>Eucarida</taxon>
        <taxon>Decapoda</taxon>
        <taxon>Pleocyemata</taxon>
        <taxon>Astacidea</taxon>
        <taxon>Nephropoidea</taxon>
        <taxon>Nephropidae</taxon>
        <taxon>Homarus</taxon>
    </lineage>
</organism>